<feature type="domain" description="Major facilitator superfamily (MFS) profile" evidence="8">
    <location>
        <begin position="4"/>
        <end position="381"/>
    </location>
</feature>
<protein>
    <submittedName>
        <fullName evidence="9">MFS transporter</fullName>
    </submittedName>
</protein>
<dbReference type="InterPro" id="IPR011701">
    <property type="entry name" value="MFS"/>
</dbReference>
<accession>A0A4V1M0Y3</accession>
<keyword evidence="3" id="KW-1003">Cell membrane</keyword>
<dbReference type="PANTHER" id="PTHR23517:SF2">
    <property type="entry name" value="MULTIDRUG RESISTANCE PROTEIN MDTH"/>
    <property type="match status" value="1"/>
</dbReference>
<feature type="transmembrane region" description="Helical" evidence="7">
    <location>
        <begin position="40"/>
        <end position="61"/>
    </location>
</feature>
<evidence type="ECO:0000256" key="5">
    <source>
        <dbReference type="ARBA" id="ARBA00022989"/>
    </source>
</evidence>
<dbReference type="CDD" id="cd17472">
    <property type="entry name" value="MFS_YajR_like"/>
    <property type="match status" value="1"/>
</dbReference>
<organism evidence="9 10">
    <name type="scientific">Halarcobacter mediterraneus</name>
    <dbReference type="NCBI Taxonomy" id="2023153"/>
    <lineage>
        <taxon>Bacteria</taxon>
        <taxon>Pseudomonadati</taxon>
        <taxon>Campylobacterota</taxon>
        <taxon>Epsilonproteobacteria</taxon>
        <taxon>Campylobacterales</taxon>
        <taxon>Arcobacteraceae</taxon>
        <taxon>Halarcobacter</taxon>
    </lineage>
</organism>
<dbReference type="EMBL" id="NXIE01000009">
    <property type="protein sequence ID" value="RXK11465.1"/>
    <property type="molecule type" value="Genomic_DNA"/>
</dbReference>
<evidence type="ECO:0000256" key="7">
    <source>
        <dbReference type="SAM" id="Phobius"/>
    </source>
</evidence>
<dbReference type="SUPFAM" id="SSF103473">
    <property type="entry name" value="MFS general substrate transporter"/>
    <property type="match status" value="1"/>
</dbReference>
<keyword evidence="10" id="KW-1185">Reference proteome</keyword>
<dbReference type="InterPro" id="IPR036259">
    <property type="entry name" value="MFS_trans_sf"/>
</dbReference>
<dbReference type="GO" id="GO:0005886">
    <property type="term" value="C:plasma membrane"/>
    <property type="evidence" value="ECO:0007669"/>
    <property type="project" value="UniProtKB-SubCell"/>
</dbReference>
<feature type="transmembrane region" description="Helical" evidence="7">
    <location>
        <begin position="131"/>
        <end position="152"/>
    </location>
</feature>
<keyword evidence="4 7" id="KW-0812">Transmembrane</keyword>
<dbReference type="GO" id="GO:0022857">
    <property type="term" value="F:transmembrane transporter activity"/>
    <property type="evidence" value="ECO:0007669"/>
    <property type="project" value="InterPro"/>
</dbReference>
<feature type="transmembrane region" description="Helical" evidence="7">
    <location>
        <begin position="355"/>
        <end position="375"/>
    </location>
</feature>
<keyword evidence="2" id="KW-0813">Transport</keyword>
<dbReference type="RefSeq" id="WP_129062713.1">
    <property type="nucleotide sequence ID" value="NZ_NXIE01000009.1"/>
</dbReference>
<reference evidence="9 10" key="1">
    <citation type="submission" date="2017-09" db="EMBL/GenBank/DDBJ databases">
        <title>Genomics of the genus Arcobacter.</title>
        <authorList>
            <person name="Perez-Cataluna A."/>
            <person name="Figueras M.J."/>
            <person name="Salas-Masso N."/>
        </authorList>
    </citation>
    <scope>NUCLEOTIDE SEQUENCE [LARGE SCALE GENOMIC DNA]</scope>
    <source>
        <strain evidence="9 10">F156-34</strain>
    </source>
</reference>
<evidence type="ECO:0000313" key="10">
    <source>
        <dbReference type="Proteomes" id="UP000289718"/>
    </source>
</evidence>
<evidence type="ECO:0000256" key="3">
    <source>
        <dbReference type="ARBA" id="ARBA00022475"/>
    </source>
</evidence>
<dbReference type="InterPro" id="IPR050171">
    <property type="entry name" value="MFS_Transporters"/>
</dbReference>
<keyword evidence="6 7" id="KW-0472">Membrane</keyword>
<comment type="subcellular location">
    <subcellularLocation>
        <location evidence="1">Cell membrane</location>
        <topology evidence="1">Multi-pass membrane protein</topology>
    </subcellularLocation>
</comment>
<feature type="transmembrane region" description="Helical" evidence="7">
    <location>
        <begin position="210"/>
        <end position="229"/>
    </location>
</feature>
<dbReference type="Gene3D" id="1.20.1250.20">
    <property type="entry name" value="MFS general substrate transporter like domains"/>
    <property type="match status" value="1"/>
</dbReference>
<comment type="caution">
    <text evidence="9">The sequence shown here is derived from an EMBL/GenBank/DDBJ whole genome shotgun (WGS) entry which is preliminary data.</text>
</comment>
<feature type="transmembrane region" description="Helical" evidence="7">
    <location>
        <begin position="241"/>
        <end position="259"/>
    </location>
</feature>
<name>A0A4V1M0Y3_9BACT</name>
<feature type="transmembrane region" description="Helical" evidence="7">
    <location>
        <begin position="158"/>
        <end position="178"/>
    </location>
</feature>
<dbReference type="InterPro" id="IPR020846">
    <property type="entry name" value="MFS_dom"/>
</dbReference>
<sequence length="437" mass="48386">MIKSILPLSLIIAFRFFGLFIVLPVLSVYAINLYGATTTLVGVVIGGYALTQMLFQVPFGIMSDKLGRKGTIITGLLLFAIGSIFCAIADDILMLMLGRFLQGAGAIGAVVTATISDLVKEEQRPKAMATMGMFIGMSFAASMLLGPTIGSFAGVPTLFYLTAVIAIVSIFILVKYVPNPPKITHTYKHKAIVSDVLLNSNLIKMNITNFLQKGLMTFAFMIIPMVLINNYEWQMSDLWKVYLPAMIFGFLSMAPAAIIAEKKGKFKEILALGIFFFGVSYLLIGLSAGYILFIVGVVIFFIGFNMHEPIMQSLATKFAKVHQRGLVLGVFNACGYLGTFLGGLLGGIFFEDVELTTIVYTIVVICILWIILIITMPNPLKKRLMYIHLDENTRQNTNKLDSILHIDEWYINDTENLLVIKYDNENINENTILETLK</sequence>
<dbReference type="OrthoDB" id="9764259at2"/>
<gene>
    <name evidence="9" type="ORF">CP965_13910</name>
</gene>
<dbReference type="AlphaFoldDB" id="A0A4V1M0Y3"/>
<dbReference type="Proteomes" id="UP000289718">
    <property type="component" value="Unassembled WGS sequence"/>
</dbReference>
<proteinExistence type="predicted"/>
<evidence type="ECO:0000256" key="4">
    <source>
        <dbReference type="ARBA" id="ARBA00022692"/>
    </source>
</evidence>
<feature type="transmembrane region" description="Helical" evidence="7">
    <location>
        <begin position="266"/>
        <end position="284"/>
    </location>
</feature>
<feature type="transmembrane region" description="Helical" evidence="7">
    <location>
        <begin position="100"/>
        <end position="119"/>
    </location>
</feature>
<evidence type="ECO:0000256" key="1">
    <source>
        <dbReference type="ARBA" id="ARBA00004651"/>
    </source>
</evidence>
<evidence type="ECO:0000256" key="6">
    <source>
        <dbReference type="ARBA" id="ARBA00023136"/>
    </source>
</evidence>
<dbReference type="Pfam" id="PF07690">
    <property type="entry name" value="MFS_1"/>
    <property type="match status" value="1"/>
</dbReference>
<dbReference type="PROSITE" id="PS50850">
    <property type="entry name" value="MFS"/>
    <property type="match status" value="1"/>
</dbReference>
<feature type="transmembrane region" description="Helical" evidence="7">
    <location>
        <begin position="12"/>
        <end position="34"/>
    </location>
</feature>
<feature type="transmembrane region" description="Helical" evidence="7">
    <location>
        <begin position="326"/>
        <end position="349"/>
    </location>
</feature>
<feature type="transmembrane region" description="Helical" evidence="7">
    <location>
        <begin position="73"/>
        <end position="94"/>
    </location>
</feature>
<evidence type="ECO:0000313" key="9">
    <source>
        <dbReference type="EMBL" id="RXK11465.1"/>
    </source>
</evidence>
<dbReference type="PANTHER" id="PTHR23517">
    <property type="entry name" value="RESISTANCE PROTEIN MDTM, PUTATIVE-RELATED-RELATED"/>
    <property type="match status" value="1"/>
</dbReference>
<evidence type="ECO:0000259" key="8">
    <source>
        <dbReference type="PROSITE" id="PS50850"/>
    </source>
</evidence>
<keyword evidence="5 7" id="KW-1133">Transmembrane helix</keyword>
<evidence type="ECO:0000256" key="2">
    <source>
        <dbReference type="ARBA" id="ARBA00022448"/>
    </source>
</evidence>